<keyword evidence="4 6" id="KW-1133">Transmembrane helix</keyword>
<dbReference type="PROSITE" id="PS50156">
    <property type="entry name" value="SSD"/>
    <property type="match status" value="1"/>
</dbReference>
<evidence type="ECO:0000256" key="2">
    <source>
        <dbReference type="ARBA" id="ARBA00022475"/>
    </source>
</evidence>
<feature type="domain" description="SSD" evidence="7">
    <location>
        <begin position="1"/>
        <end position="113"/>
    </location>
</feature>
<comment type="caution">
    <text evidence="8">The sequence shown here is derived from an EMBL/GenBank/DDBJ whole genome shotgun (WGS) entry which is preliminary data.</text>
</comment>
<dbReference type="InterPro" id="IPR050545">
    <property type="entry name" value="Mycobact_MmpL"/>
</dbReference>
<dbReference type="SUPFAM" id="SSF82866">
    <property type="entry name" value="Multidrug efflux transporter AcrB transmembrane domain"/>
    <property type="match status" value="1"/>
</dbReference>
<evidence type="ECO:0000256" key="1">
    <source>
        <dbReference type="ARBA" id="ARBA00004651"/>
    </source>
</evidence>
<dbReference type="Gene3D" id="1.20.1640.10">
    <property type="entry name" value="Multidrug efflux transporter AcrB transmembrane domain"/>
    <property type="match status" value="1"/>
</dbReference>
<keyword evidence="5 6" id="KW-0472">Membrane</keyword>
<feature type="transmembrane region" description="Helical" evidence="6">
    <location>
        <begin position="136"/>
        <end position="157"/>
    </location>
</feature>
<dbReference type="PANTHER" id="PTHR33406:SF13">
    <property type="entry name" value="MEMBRANE PROTEIN YDFJ"/>
    <property type="match status" value="1"/>
</dbReference>
<protein>
    <recommendedName>
        <fullName evidence="7">SSD domain-containing protein</fullName>
    </recommendedName>
</protein>
<feature type="transmembrane region" description="Helical" evidence="6">
    <location>
        <begin position="56"/>
        <end position="79"/>
    </location>
</feature>
<evidence type="ECO:0000259" key="7">
    <source>
        <dbReference type="PROSITE" id="PS50156"/>
    </source>
</evidence>
<gene>
    <name evidence="8" type="ORF">S06H3_08163</name>
</gene>
<accession>X1KHP5</accession>
<dbReference type="PANTHER" id="PTHR33406">
    <property type="entry name" value="MEMBRANE PROTEIN MJ1562-RELATED"/>
    <property type="match status" value="1"/>
</dbReference>
<dbReference type="Pfam" id="PF03176">
    <property type="entry name" value="MMPL"/>
    <property type="match status" value="1"/>
</dbReference>
<evidence type="ECO:0000313" key="8">
    <source>
        <dbReference type="EMBL" id="GAI06562.1"/>
    </source>
</evidence>
<name>X1KHP5_9ZZZZ</name>
<organism evidence="8">
    <name type="scientific">marine sediment metagenome</name>
    <dbReference type="NCBI Taxonomy" id="412755"/>
    <lineage>
        <taxon>unclassified sequences</taxon>
        <taxon>metagenomes</taxon>
        <taxon>ecological metagenomes</taxon>
    </lineage>
</organism>
<reference evidence="8" key="1">
    <citation type="journal article" date="2014" name="Front. Microbiol.">
        <title>High frequency of phylogenetically diverse reductive dehalogenase-homologous genes in deep subseafloor sedimentary metagenomes.</title>
        <authorList>
            <person name="Kawai M."/>
            <person name="Futagami T."/>
            <person name="Toyoda A."/>
            <person name="Takaki Y."/>
            <person name="Nishi S."/>
            <person name="Hori S."/>
            <person name="Arai W."/>
            <person name="Tsubouchi T."/>
            <person name="Morono Y."/>
            <person name="Uchiyama I."/>
            <person name="Ito T."/>
            <person name="Fujiyama A."/>
            <person name="Inagaki F."/>
            <person name="Takami H."/>
        </authorList>
    </citation>
    <scope>NUCLEOTIDE SEQUENCE</scope>
    <source>
        <strain evidence="8">Expedition CK06-06</strain>
    </source>
</reference>
<dbReference type="InterPro" id="IPR004869">
    <property type="entry name" value="MMPL_dom"/>
</dbReference>
<dbReference type="GO" id="GO:0005886">
    <property type="term" value="C:plasma membrane"/>
    <property type="evidence" value="ECO:0007669"/>
    <property type="project" value="UniProtKB-SubCell"/>
</dbReference>
<evidence type="ECO:0000256" key="4">
    <source>
        <dbReference type="ARBA" id="ARBA00022989"/>
    </source>
</evidence>
<evidence type="ECO:0000256" key="6">
    <source>
        <dbReference type="SAM" id="Phobius"/>
    </source>
</evidence>
<dbReference type="AlphaFoldDB" id="X1KHP5"/>
<feature type="transmembrane region" description="Helical" evidence="6">
    <location>
        <begin position="91"/>
        <end position="115"/>
    </location>
</feature>
<feature type="transmembrane region" description="Helical" evidence="6">
    <location>
        <begin position="12"/>
        <end position="35"/>
    </location>
</feature>
<feature type="non-terminal residue" evidence="8">
    <location>
        <position position="1"/>
    </location>
</feature>
<evidence type="ECO:0000256" key="5">
    <source>
        <dbReference type="ARBA" id="ARBA00023136"/>
    </source>
</evidence>
<dbReference type="EMBL" id="BARV01003406">
    <property type="protein sequence ID" value="GAI06562.1"/>
    <property type="molecule type" value="Genomic_DNA"/>
</dbReference>
<keyword evidence="2" id="KW-1003">Cell membrane</keyword>
<sequence>TSGVIFLVYDSLNALSAAFAVLLLGLGIDFCIHLLMRFMGEMEEHDNVTLAFEHTFVHTGKVVILGCLTTAAAFFSFYFAETKALHQLGVIGAIGLPLTLVAVFVLLPALVVLRLKFGRFKLKRTRFNILRVVGVQVQRFAPGILVILVALFVLFGIRAPSAKLSESMYELMPTEVETYQQLEKVKENFDYDPEQLTCVVKGQRELNRCVKEFQNVDGVLKETKRRIKMSIKVINAVR</sequence>
<comment type="subcellular location">
    <subcellularLocation>
        <location evidence="1">Cell membrane</location>
        <topology evidence="1">Multi-pass membrane protein</topology>
    </subcellularLocation>
</comment>
<evidence type="ECO:0000256" key="3">
    <source>
        <dbReference type="ARBA" id="ARBA00022692"/>
    </source>
</evidence>
<keyword evidence="3 6" id="KW-0812">Transmembrane</keyword>
<proteinExistence type="predicted"/>
<dbReference type="InterPro" id="IPR000731">
    <property type="entry name" value="SSD"/>
</dbReference>